<keyword evidence="5" id="KW-0297">G-protein coupled receptor</keyword>
<proteinExistence type="inferred from homology"/>
<keyword evidence="2 5" id="KW-0812">Transmembrane</keyword>
<evidence type="ECO:0000256" key="2">
    <source>
        <dbReference type="ARBA" id="ARBA00022692"/>
    </source>
</evidence>
<feature type="transmembrane region" description="Helical" evidence="6">
    <location>
        <begin position="313"/>
        <end position="334"/>
    </location>
</feature>
<keyword evidence="5" id="KW-0675">Receptor</keyword>
<feature type="transmembrane region" description="Helical" evidence="6">
    <location>
        <begin position="73"/>
        <end position="91"/>
    </location>
</feature>
<dbReference type="WBParaSite" id="Minc3s01927g27245">
    <property type="protein sequence ID" value="Minc3s01927g27245"/>
    <property type="gene ID" value="Minc3s01927g27245"/>
</dbReference>
<evidence type="ECO:0000256" key="5">
    <source>
        <dbReference type="RuleBase" id="RU000688"/>
    </source>
</evidence>
<dbReference type="PROSITE" id="PS00237">
    <property type="entry name" value="G_PROTEIN_RECEP_F1_1"/>
    <property type="match status" value="1"/>
</dbReference>
<dbReference type="Gene3D" id="1.20.1070.10">
    <property type="entry name" value="Rhodopsin 7-helix transmembrane proteins"/>
    <property type="match status" value="1"/>
</dbReference>
<dbReference type="PROSITE" id="PS50262">
    <property type="entry name" value="G_PROTEIN_RECEP_F1_2"/>
    <property type="match status" value="1"/>
</dbReference>
<evidence type="ECO:0000256" key="6">
    <source>
        <dbReference type="SAM" id="Phobius"/>
    </source>
</evidence>
<feature type="transmembrane region" description="Helical" evidence="6">
    <location>
        <begin position="283"/>
        <end position="301"/>
    </location>
</feature>
<feature type="transmembrane region" description="Helical" evidence="6">
    <location>
        <begin position="222"/>
        <end position="248"/>
    </location>
</feature>
<feature type="transmembrane region" description="Helical" evidence="6">
    <location>
        <begin position="36"/>
        <end position="61"/>
    </location>
</feature>
<evidence type="ECO:0000256" key="4">
    <source>
        <dbReference type="ARBA" id="ARBA00023136"/>
    </source>
</evidence>
<dbReference type="PRINTS" id="PR00237">
    <property type="entry name" value="GPCRRHODOPSN"/>
</dbReference>
<dbReference type="PANTHER" id="PTHR46895:SF3">
    <property type="entry name" value="G-PROTEIN COUPLED RECEPTOR F59B2.13-RELATED"/>
    <property type="match status" value="1"/>
</dbReference>
<dbReference type="GO" id="GO:0016020">
    <property type="term" value="C:membrane"/>
    <property type="evidence" value="ECO:0007669"/>
    <property type="project" value="UniProtKB-SubCell"/>
</dbReference>
<comment type="similarity">
    <text evidence="5">Belongs to the G-protein coupled receptor 1 family.</text>
</comment>
<evidence type="ECO:0000313" key="9">
    <source>
        <dbReference type="WBParaSite" id="Minc3s01927g27245"/>
    </source>
</evidence>
<dbReference type="AlphaFoldDB" id="A0A914ML27"/>
<keyword evidence="3 6" id="KW-1133">Transmembrane helix</keyword>
<dbReference type="SUPFAM" id="SSF81321">
    <property type="entry name" value="Family A G protein-coupled receptor-like"/>
    <property type="match status" value="1"/>
</dbReference>
<dbReference type="GO" id="GO:0004930">
    <property type="term" value="F:G protein-coupled receptor activity"/>
    <property type="evidence" value="ECO:0007669"/>
    <property type="project" value="UniProtKB-KW"/>
</dbReference>
<dbReference type="Proteomes" id="UP000887563">
    <property type="component" value="Unplaced"/>
</dbReference>
<evidence type="ECO:0000256" key="3">
    <source>
        <dbReference type="ARBA" id="ARBA00022989"/>
    </source>
</evidence>
<dbReference type="InterPro" id="IPR000276">
    <property type="entry name" value="GPCR_Rhodpsn"/>
</dbReference>
<dbReference type="InterPro" id="IPR017452">
    <property type="entry name" value="GPCR_Rhodpsn_7TM"/>
</dbReference>
<keyword evidence="8" id="KW-1185">Reference proteome</keyword>
<keyword evidence="4 6" id="KW-0472">Membrane</keyword>
<name>A0A914ML27_MELIC</name>
<reference evidence="9" key="1">
    <citation type="submission" date="2022-11" db="UniProtKB">
        <authorList>
            <consortium name="WormBaseParasite"/>
        </authorList>
    </citation>
    <scope>IDENTIFICATION</scope>
</reference>
<comment type="subcellular location">
    <subcellularLocation>
        <location evidence="1">Membrane</location>
    </subcellularLocation>
</comment>
<protein>
    <submittedName>
        <fullName evidence="9">G-protein coupled receptors family 1 profile domain-containing protein</fullName>
    </submittedName>
</protein>
<keyword evidence="5" id="KW-0807">Transducer</keyword>
<feature type="transmembrane region" description="Helical" evidence="6">
    <location>
        <begin position="155"/>
        <end position="175"/>
    </location>
</feature>
<sequence length="364" mass="41457">MTSKLINYNSNISINSSKICLSQHNLRLSAHFVEKIFIGILLPPIIFFGLIGNCLNLLILLGVNKRKIARPDILLSSLALFDALFLILFLPNSLAHFDLFYLNNLFRKFYFLFKIHILALINQCSAAAIWIILGVCFERFIAISSPLSIHKSRPFGIKLFLVIVIIATFLLTFYVHLSYQCIIKIFCNGSQLYSFCFNNGKQIILFLANSQLIYLYLHYSPIIHAVFVVFLPTVLIIFSNLGLLFALYKRNYLSGFIGHSDSLKTTKSLDLNRKSICLNTFRVEYRVTFIVTPSAIIQLFVGPVSAKDPYVTLRALTVFLVTLGKSLNFVIFCLNSASFRSRLVNFVNSKINQKRLSLTSRRSF</sequence>
<feature type="domain" description="G-protein coupled receptors family 1 profile" evidence="7">
    <location>
        <begin position="52"/>
        <end position="332"/>
    </location>
</feature>
<organism evidence="8 9">
    <name type="scientific">Meloidogyne incognita</name>
    <name type="common">Southern root-knot nematode worm</name>
    <name type="synonym">Oxyuris incognita</name>
    <dbReference type="NCBI Taxonomy" id="6306"/>
    <lineage>
        <taxon>Eukaryota</taxon>
        <taxon>Metazoa</taxon>
        <taxon>Ecdysozoa</taxon>
        <taxon>Nematoda</taxon>
        <taxon>Chromadorea</taxon>
        <taxon>Rhabditida</taxon>
        <taxon>Tylenchina</taxon>
        <taxon>Tylenchomorpha</taxon>
        <taxon>Tylenchoidea</taxon>
        <taxon>Meloidogynidae</taxon>
        <taxon>Meloidogyninae</taxon>
        <taxon>Meloidogyne</taxon>
        <taxon>Meloidogyne incognita group</taxon>
    </lineage>
</organism>
<accession>A0A914ML27</accession>
<feature type="transmembrane region" description="Helical" evidence="6">
    <location>
        <begin position="111"/>
        <end position="135"/>
    </location>
</feature>
<evidence type="ECO:0000313" key="8">
    <source>
        <dbReference type="Proteomes" id="UP000887563"/>
    </source>
</evidence>
<evidence type="ECO:0000256" key="1">
    <source>
        <dbReference type="ARBA" id="ARBA00004370"/>
    </source>
</evidence>
<dbReference type="PANTHER" id="PTHR46895">
    <property type="entry name" value="PROTEIN CBG20548-RELATED"/>
    <property type="match status" value="1"/>
</dbReference>
<dbReference type="CDD" id="cd14978">
    <property type="entry name" value="7tmA_FMRFamide_R-like"/>
    <property type="match status" value="1"/>
</dbReference>
<evidence type="ECO:0000259" key="7">
    <source>
        <dbReference type="PROSITE" id="PS50262"/>
    </source>
</evidence>